<dbReference type="EMBL" id="JBHEZX010000026">
    <property type="protein sequence ID" value="MFC1414687.1"/>
    <property type="molecule type" value="Genomic_DNA"/>
</dbReference>
<proteinExistence type="predicted"/>
<dbReference type="Proteomes" id="UP001592582">
    <property type="component" value="Unassembled WGS sequence"/>
</dbReference>
<comment type="caution">
    <text evidence="1">The sequence shown here is derived from an EMBL/GenBank/DDBJ whole genome shotgun (WGS) entry which is preliminary data.</text>
</comment>
<evidence type="ECO:0000313" key="2">
    <source>
        <dbReference type="Proteomes" id="UP001592582"/>
    </source>
</evidence>
<sequence>MGAGLLSVILGVVSSALSAAAAWALQVALRRRRLARKQQFFGLYNGTECLLVVNRHTGSVSEKSVSRRDVFALMELAALVQECGARADIVPHNEIRQGLGDKAEFCIGGPASNSRTAAHLAWRFPGVLIDADATRPSEFAIQVGTDSYTWTAQASYVLVARISAGGRPAFLVSGQTATSNQAAVHYLISHHLELIRSHGQSGTFCLILKVVQPAAYGPDIVELVGDVTAQASAPRPVLVPTE</sequence>
<gene>
    <name evidence="1" type="ORF">ACEZDG_36050</name>
</gene>
<protein>
    <submittedName>
        <fullName evidence="1">Uncharacterized protein</fullName>
    </submittedName>
</protein>
<reference evidence="1 2" key="1">
    <citation type="submission" date="2024-09" db="EMBL/GenBank/DDBJ databases">
        <authorList>
            <person name="Lee S.D."/>
        </authorList>
    </citation>
    <scope>NUCLEOTIDE SEQUENCE [LARGE SCALE GENOMIC DNA]</scope>
    <source>
        <strain evidence="1 2">N1-1</strain>
    </source>
</reference>
<organism evidence="1 2">
    <name type="scientific">Streptacidiphilus alkalitolerans</name>
    <dbReference type="NCBI Taxonomy" id="3342712"/>
    <lineage>
        <taxon>Bacteria</taxon>
        <taxon>Bacillati</taxon>
        <taxon>Actinomycetota</taxon>
        <taxon>Actinomycetes</taxon>
        <taxon>Kitasatosporales</taxon>
        <taxon>Streptomycetaceae</taxon>
        <taxon>Streptacidiphilus</taxon>
    </lineage>
</organism>
<accession>A0ABV6VLR2</accession>
<evidence type="ECO:0000313" key="1">
    <source>
        <dbReference type="EMBL" id="MFC1414687.1"/>
    </source>
</evidence>
<keyword evidence="2" id="KW-1185">Reference proteome</keyword>
<name>A0ABV6VLR2_9ACTN</name>